<dbReference type="EMBL" id="CABPSP010000042">
    <property type="protein sequence ID" value="VVE76646.1"/>
    <property type="molecule type" value="Genomic_DNA"/>
</dbReference>
<dbReference type="Proteomes" id="UP000383122">
    <property type="component" value="Unassembled WGS sequence"/>
</dbReference>
<evidence type="ECO:0000256" key="1">
    <source>
        <dbReference type="SAM" id="Phobius"/>
    </source>
</evidence>
<keyword evidence="3" id="KW-1185">Reference proteome</keyword>
<proteinExistence type="predicted"/>
<gene>
    <name evidence="2" type="ORF">PAN31117_05430</name>
</gene>
<keyword evidence="1" id="KW-0812">Transmembrane</keyword>
<dbReference type="AlphaFoldDB" id="A0A5E5AUD7"/>
<accession>A0A5E5AUD7</accession>
<sequence>MQPTIQQLFSGNGGLIYLISVLLAIINFGLLFFIRAMWASYRDQGEQIRGMQRELASMRETMAGKYVTRDDFKLLREEFRNGWDVLDKKLTNLLTRGQA</sequence>
<name>A0A5E5AUD7_9BURK</name>
<evidence type="ECO:0000313" key="3">
    <source>
        <dbReference type="Proteomes" id="UP000383122"/>
    </source>
</evidence>
<dbReference type="RefSeq" id="WP_150740883.1">
    <property type="nucleotide sequence ID" value="NZ_CABPSP010000042.1"/>
</dbReference>
<feature type="transmembrane region" description="Helical" evidence="1">
    <location>
        <begin position="15"/>
        <end position="34"/>
    </location>
</feature>
<protein>
    <submittedName>
        <fullName evidence="2">Uncharacterized protein</fullName>
    </submittedName>
</protein>
<evidence type="ECO:0000313" key="2">
    <source>
        <dbReference type="EMBL" id="VVE76646.1"/>
    </source>
</evidence>
<keyword evidence="1" id="KW-1133">Transmembrane helix</keyword>
<organism evidence="2 3">
    <name type="scientific">Pandoraea anapnoica</name>
    <dbReference type="NCBI Taxonomy" id="2508301"/>
    <lineage>
        <taxon>Bacteria</taxon>
        <taxon>Pseudomonadati</taxon>
        <taxon>Pseudomonadota</taxon>
        <taxon>Betaproteobacteria</taxon>
        <taxon>Burkholderiales</taxon>
        <taxon>Burkholderiaceae</taxon>
        <taxon>Pandoraea</taxon>
    </lineage>
</organism>
<reference evidence="2 3" key="1">
    <citation type="submission" date="2019-08" db="EMBL/GenBank/DDBJ databases">
        <authorList>
            <person name="Peeters C."/>
        </authorList>
    </citation>
    <scope>NUCLEOTIDE SEQUENCE [LARGE SCALE GENOMIC DNA]</scope>
    <source>
        <strain evidence="2 3">LMG 31117</strain>
    </source>
</reference>
<keyword evidence="1" id="KW-0472">Membrane</keyword>